<proteinExistence type="predicted"/>
<dbReference type="Proteomes" id="UP000263377">
    <property type="component" value="Unassembled WGS sequence"/>
</dbReference>
<feature type="domain" description="ABM" evidence="2">
    <location>
        <begin position="19"/>
        <end position="114"/>
    </location>
</feature>
<feature type="compositionally biased region" description="Low complexity" evidence="1">
    <location>
        <begin position="139"/>
        <end position="151"/>
    </location>
</feature>
<organism evidence="3 4">
    <name type="scientific">Kitasatospora xanthocidica</name>
    <dbReference type="NCBI Taxonomy" id="83382"/>
    <lineage>
        <taxon>Bacteria</taxon>
        <taxon>Bacillati</taxon>
        <taxon>Actinomycetota</taxon>
        <taxon>Actinomycetes</taxon>
        <taxon>Kitasatosporales</taxon>
        <taxon>Streptomycetaceae</taxon>
        <taxon>Kitasatospora</taxon>
    </lineage>
</organism>
<dbReference type="InterPro" id="IPR007575">
    <property type="entry name" value="SchA_CurD-like"/>
</dbReference>
<dbReference type="SUPFAM" id="SSF54909">
    <property type="entry name" value="Dimeric alpha+beta barrel"/>
    <property type="match status" value="1"/>
</dbReference>
<dbReference type="EMBL" id="QVIG01000002">
    <property type="protein sequence ID" value="RGD55959.1"/>
    <property type="molecule type" value="Genomic_DNA"/>
</dbReference>
<evidence type="ECO:0000313" key="3">
    <source>
        <dbReference type="EMBL" id="RGD55959.1"/>
    </source>
</evidence>
<name>A0A372ZJB4_9ACTN</name>
<dbReference type="Pfam" id="PF03992">
    <property type="entry name" value="ABM"/>
    <property type="match status" value="1"/>
</dbReference>
<accession>A0A372ZJB4</accession>
<reference evidence="3 4" key="1">
    <citation type="submission" date="2018-08" db="EMBL/GenBank/DDBJ databases">
        <title>Diversity &amp; Physiological Properties of Lignin-Decomposing Actinobacteria from Soil.</title>
        <authorList>
            <person name="Roh S.G."/>
            <person name="Kim S.B."/>
        </authorList>
    </citation>
    <scope>NUCLEOTIDE SEQUENCE [LARGE SCALE GENOMIC DNA]</scope>
    <source>
        <strain evidence="3 4">MMS17-GH009</strain>
    </source>
</reference>
<evidence type="ECO:0000259" key="2">
    <source>
        <dbReference type="PROSITE" id="PS51725"/>
    </source>
</evidence>
<dbReference type="PROSITE" id="PS51725">
    <property type="entry name" value="ABM"/>
    <property type="match status" value="1"/>
</dbReference>
<dbReference type="Gene3D" id="3.30.70.100">
    <property type="match status" value="1"/>
</dbReference>
<keyword evidence="4" id="KW-1185">Reference proteome</keyword>
<protein>
    <submittedName>
        <fullName evidence="3">TcmI family type II polyketide cyclase</fullName>
    </submittedName>
</protein>
<sequence length="391" mass="42498">MTTLSEPQPKQHDEADTRLRVVLMLEIQDGAQQRFLDVYEQLRHQVASVPGHVSDQLCQSINDPRQWLITSEWKDQETFLEWVDSPAHREMVKPMHGCVSDNFRSLRYAVLRETSAAGSTGTRAPMEVPPGLPRTTPAGHVGPPRVDPGPDGVVRHALTFTVKPGSEPEVARILSGYASPRAEVDEHTRLRRTSLFMLGNRVVRAVEVIGNLSDALRHVAMQPEVRAVEEALNPHLEESRQLGDPQAARAFFARAALPARHQAIASSPASARLHRHAVLYPVRPDRGQEVAELLAEHDNLATADPTGPVAAATVFHREDVVVRLVDLRVSAEADPAAALGVADDRQAAVLAGLLDLGPQGDLRTAAGLGAFLAARAMNPVTDRSSADPINN</sequence>
<dbReference type="InterPro" id="IPR007138">
    <property type="entry name" value="ABM_dom"/>
</dbReference>
<dbReference type="AlphaFoldDB" id="A0A372ZJB4"/>
<comment type="caution">
    <text evidence="3">The sequence shown here is derived from an EMBL/GenBank/DDBJ whole genome shotgun (WGS) entry which is preliminary data.</text>
</comment>
<dbReference type="RefSeq" id="WP_117492273.1">
    <property type="nucleotide sequence ID" value="NZ_QVIG01000002.1"/>
</dbReference>
<feature type="region of interest" description="Disordered" evidence="1">
    <location>
        <begin position="117"/>
        <end position="151"/>
    </location>
</feature>
<evidence type="ECO:0000256" key="1">
    <source>
        <dbReference type="SAM" id="MobiDB-lite"/>
    </source>
</evidence>
<gene>
    <name evidence="3" type="ORF">DR950_37135</name>
</gene>
<dbReference type="InterPro" id="IPR011008">
    <property type="entry name" value="Dimeric_a/b-barrel"/>
</dbReference>
<dbReference type="Pfam" id="PF04486">
    <property type="entry name" value="SchA_CurD"/>
    <property type="match status" value="1"/>
</dbReference>
<evidence type="ECO:0000313" key="4">
    <source>
        <dbReference type="Proteomes" id="UP000263377"/>
    </source>
</evidence>